<dbReference type="InterPro" id="IPR002885">
    <property type="entry name" value="PPR_rpt"/>
</dbReference>
<comment type="subcellular location">
    <subcellularLocation>
        <location evidence="1">Membrane</location>
        <topology evidence="1">Multi-pass membrane protein</topology>
    </subcellularLocation>
</comment>
<dbReference type="Gene3D" id="1.25.40.10">
    <property type="entry name" value="Tetratricopeptide repeat domain"/>
    <property type="match status" value="1"/>
</dbReference>
<evidence type="ECO:0000256" key="1">
    <source>
        <dbReference type="ARBA" id="ARBA00004141"/>
    </source>
</evidence>
<keyword evidence="10" id="KW-1185">Reference proteome</keyword>
<dbReference type="OrthoDB" id="415519at2759"/>
<dbReference type="EMBL" id="LSRX01000520">
    <property type="protein sequence ID" value="OLP94988.1"/>
    <property type="molecule type" value="Genomic_DNA"/>
</dbReference>
<dbReference type="InterPro" id="IPR011990">
    <property type="entry name" value="TPR-like_helical_dom_sf"/>
</dbReference>
<keyword evidence="6 8" id="KW-0472">Membrane</keyword>
<dbReference type="PANTHER" id="PTHR47447">
    <property type="entry name" value="OS03G0856100 PROTEIN"/>
    <property type="match status" value="1"/>
</dbReference>
<proteinExistence type="inferred from homology"/>
<protein>
    <submittedName>
        <fullName evidence="9">Pentatricopeptide repeat-containing protein</fullName>
    </submittedName>
</protein>
<evidence type="ECO:0000313" key="9">
    <source>
        <dbReference type="EMBL" id="OLP94988.1"/>
    </source>
</evidence>
<feature type="transmembrane region" description="Helical" evidence="8">
    <location>
        <begin position="464"/>
        <end position="482"/>
    </location>
</feature>
<dbReference type="GO" id="GO:0016020">
    <property type="term" value="C:membrane"/>
    <property type="evidence" value="ECO:0007669"/>
    <property type="project" value="UniProtKB-SubCell"/>
</dbReference>
<reference evidence="9 10" key="1">
    <citation type="submission" date="2016-02" db="EMBL/GenBank/DDBJ databases">
        <title>Genome analysis of coral dinoflagellate symbionts highlights evolutionary adaptations to a symbiotic lifestyle.</title>
        <authorList>
            <person name="Aranda M."/>
            <person name="Li Y."/>
            <person name="Liew Y.J."/>
            <person name="Baumgarten S."/>
            <person name="Simakov O."/>
            <person name="Wilson M."/>
            <person name="Piel J."/>
            <person name="Ashoor H."/>
            <person name="Bougouffa S."/>
            <person name="Bajic V.B."/>
            <person name="Ryu T."/>
            <person name="Ravasi T."/>
            <person name="Bayer T."/>
            <person name="Micklem G."/>
            <person name="Kim H."/>
            <person name="Bhak J."/>
            <person name="Lajeunesse T.C."/>
            <person name="Voolstra C.R."/>
        </authorList>
    </citation>
    <scope>NUCLEOTIDE SEQUENCE [LARGE SCALE GENOMIC DNA]</scope>
    <source>
        <strain evidence="9 10">CCMP2467</strain>
    </source>
</reference>
<feature type="compositionally biased region" description="Polar residues" evidence="7">
    <location>
        <begin position="1216"/>
        <end position="1236"/>
    </location>
</feature>
<gene>
    <name evidence="9" type="ORF">AK812_SmicGene22941</name>
</gene>
<comment type="similarity">
    <text evidence="2">Belongs to the archaeal/bacterial/fungal opsin family.</text>
</comment>
<dbReference type="PANTHER" id="PTHR47447:SF17">
    <property type="entry name" value="OS12G0638900 PROTEIN"/>
    <property type="match status" value="1"/>
</dbReference>
<dbReference type="SUPFAM" id="SSF81321">
    <property type="entry name" value="Family A G protein-coupled receptor-like"/>
    <property type="match status" value="1"/>
</dbReference>
<dbReference type="Pfam" id="PF13812">
    <property type="entry name" value="PPR_3"/>
    <property type="match status" value="1"/>
</dbReference>
<evidence type="ECO:0000256" key="7">
    <source>
        <dbReference type="SAM" id="MobiDB-lite"/>
    </source>
</evidence>
<evidence type="ECO:0000256" key="8">
    <source>
        <dbReference type="SAM" id="Phobius"/>
    </source>
</evidence>
<dbReference type="Gene3D" id="1.20.1070.10">
    <property type="entry name" value="Rhodopsin 7-helix transmembrane proteins"/>
    <property type="match status" value="1"/>
</dbReference>
<comment type="caution">
    <text evidence="9">The sequence shown here is derived from an EMBL/GenBank/DDBJ whole genome shotgun (WGS) entry which is preliminary data.</text>
</comment>
<dbReference type="InterPro" id="IPR001425">
    <property type="entry name" value="Arc/bac/fun_rhodopsins"/>
</dbReference>
<sequence length="1332" mass="145984">MTFSPLISGQGILARWWPMMIDADDDGDDDGDDDDDDDDDDDVCWLSVGPVTCTLDCSFSSRIYLRPADIMDGLALDALELALDMAIRTMQVNKQRVELLDQVRNWFQTSCCCAVFEEEHEVKVASCALIPSIDELLISKDAFLCGEDVERLLANEFEDWQQRPRLATALLSRLAKARRGRMAWEVLCAMLRHQVETNIYHYGAAIGACEKSADWTLAIDLLDVMTLQRVVPNVYAFSSAISACGSHWTKALWLLESMVSSEVLPNVVTCNSAIAACAKGNAWTFSLGLLWKLNEAPPLRATATLLNQLPVWVAATLATWLVCWLVVSPVSCHEVPACTRHLKTYPGSWHVISCAMLLTMVMYEVMSLIATYMGAQHTQSLIPHLKSKCLPTFLLALMFGVLASAERLFSRADWTVAHVMPSPDGLTPVGRPVYTLQYMEWGINVPILLILAGYCSMGRPLQEISRPLVVTNIYVILCWAATATESAVLKWLLIVVSFAMYGWASYDMLGWCVAFERSAPMDLPARSIRPMLSSGLVLHLLLYGVVYVASTVGFISAHLERKSFFALTFGSKLAYSAAFVFIRADEYHKTLTDVLRKVSVSNVAMVSILRGSFDIILPCVLDAGGRCKLPSTHSGDMTKLAAPQYKAPCCGFGVEWIPGLVGLGVRDDHGGAGESAVAFDKATRPPDEGVSGLVFLHIPPSTPTPMRGTTASGADFLYTAPDTMSPTLHRNIDRWPPSRNWFRALPRRQRGYRLEWEFLWQGWEARKRKGAAYDILVAAPGTDASKQAFLTNGYLLASRRDDFTRARRPHAEILNIFAKTVGDREFATTAAADELLTTDRASETEPVRCGESVRTAGAECAPEKVLGCPIAGANLKDLLAGDQDRADFSSYVRNVVRQADCPQSFNEAMLSTQGSWTCKADAMPPIAQVLHSKMQCKVASGTRLDATIHLSVVPRSALSFGKERQLVAAIQFTTPTMNEAKETDVGVVGFESFQAKKSVSSGGSTQPTSDTRSNSGIVANLADLNKLGMPGMLESSEEKTNEDSASHYYGASMTDETMSHLAAFTKQDNFGRFSQAAFDARVVGVWEGTVNKALGGYRQRIEFSHDCIHANITVMGKTLEACFRMDCSKDPCHLDIEVIPAGSSCPPPAIPYIFKFEGDCLVLCGPGTSNLQRPHNFDGIGLCVMERADPCGVPMSRRPSKAPSKASELEPDPEFSRNTTEATEAPESSAQRTFNKNMPKKELDMPKRAKADMLGLMEWIEEKPGVAVSATLALATAMVAIRAFEQRKKGAFLALEFGGLFLNPKDAANPFEDGVELWAFLEVDPDESQSSV</sequence>
<name>A0A1Q9DIL1_SYMMI</name>
<evidence type="ECO:0000256" key="6">
    <source>
        <dbReference type="ARBA" id="ARBA00023136"/>
    </source>
</evidence>
<evidence type="ECO:0000313" key="10">
    <source>
        <dbReference type="Proteomes" id="UP000186817"/>
    </source>
</evidence>
<feature type="transmembrane region" description="Helical" evidence="8">
    <location>
        <begin position="347"/>
        <end position="375"/>
    </location>
</feature>
<feature type="transmembrane region" description="Helical" evidence="8">
    <location>
        <begin position="536"/>
        <end position="557"/>
    </location>
</feature>
<evidence type="ECO:0000256" key="3">
    <source>
        <dbReference type="ARBA" id="ARBA00022692"/>
    </source>
</evidence>
<keyword evidence="4" id="KW-0677">Repeat</keyword>
<organism evidence="9 10">
    <name type="scientific">Symbiodinium microadriaticum</name>
    <name type="common">Dinoflagellate</name>
    <name type="synonym">Zooxanthella microadriatica</name>
    <dbReference type="NCBI Taxonomy" id="2951"/>
    <lineage>
        <taxon>Eukaryota</taxon>
        <taxon>Sar</taxon>
        <taxon>Alveolata</taxon>
        <taxon>Dinophyceae</taxon>
        <taxon>Suessiales</taxon>
        <taxon>Symbiodiniaceae</taxon>
        <taxon>Symbiodinium</taxon>
    </lineage>
</organism>
<keyword evidence="3 8" id="KW-0812">Transmembrane</keyword>
<evidence type="ECO:0000256" key="4">
    <source>
        <dbReference type="ARBA" id="ARBA00022737"/>
    </source>
</evidence>
<feature type="transmembrane region" description="Helical" evidence="8">
    <location>
        <begin position="309"/>
        <end position="327"/>
    </location>
</feature>
<feature type="region of interest" description="Disordered" evidence="7">
    <location>
        <begin position="1194"/>
        <end position="1242"/>
    </location>
</feature>
<feature type="transmembrane region" description="Helical" evidence="8">
    <location>
        <begin position="488"/>
        <end position="515"/>
    </location>
</feature>
<dbReference type="Proteomes" id="UP000186817">
    <property type="component" value="Unassembled WGS sequence"/>
</dbReference>
<evidence type="ECO:0000256" key="2">
    <source>
        <dbReference type="ARBA" id="ARBA00008130"/>
    </source>
</evidence>
<dbReference type="SMART" id="SM01021">
    <property type="entry name" value="Bac_rhodopsin"/>
    <property type="match status" value="1"/>
</dbReference>
<keyword evidence="5 8" id="KW-1133">Transmembrane helix</keyword>
<evidence type="ECO:0000256" key="5">
    <source>
        <dbReference type="ARBA" id="ARBA00022989"/>
    </source>
</evidence>
<feature type="transmembrane region" description="Helical" evidence="8">
    <location>
        <begin position="387"/>
        <end position="405"/>
    </location>
</feature>
<accession>A0A1Q9DIL1</accession>